<dbReference type="Proteomes" id="UP001370348">
    <property type="component" value="Chromosome"/>
</dbReference>
<keyword evidence="1" id="KW-1133">Transmembrane helix</keyword>
<feature type="transmembrane region" description="Helical" evidence="1">
    <location>
        <begin position="69"/>
        <end position="88"/>
    </location>
</feature>
<feature type="transmembrane region" description="Helical" evidence="1">
    <location>
        <begin position="134"/>
        <end position="155"/>
    </location>
</feature>
<dbReference type="RefSeq" id="WP_394829525.1">
    <property type="nucleotide sequence ID" value="NZ_CP089984.1"/>
</dbReference>
<sequence length="308" mass="32416">MLLWPFRDESGRAVLAAAVGRASPWIFPIIVLTAFAGWVGDSLTSAIVFRRFGTPITFYEMWCLRGATYLFDAISPTLGMAATGLMMFRRGTPLARTVQVMLLLTVIAIIQLIAMAGLGFALGQSEVSSLSGRVVTFTLLGAAVYLVLVAAKPAVVARRRAFAQLFELGVGGHAFTFAVRTPPMVVVFASQVATLHCFGISVPLASLLVYVPALLVVTGAPISVQGLGPAQMAQVAFFAGHVGGDPRAAEATVIAWGLITTVGAALVWLLIGLGCAFTRSGRMLFAATKSAAREAAGLEPTEKIRSRS</sequence>
<dbReference type="EMBL" id="CP089984">
    <property type="protein sequence ID" value="WXB19926.1"/>
    <property type="molecule type" value="Genomic_DNA"/>
</dbReference>
<gene>
    <name evidence="2" type="ORF">LZC94_22220</name>
</gene>
<name>A0ABZ2MBP5_9BACT</name>
<protein>
    <recommendedName>
        <fullName evidence="4">Lysylphosphatidylglycerol synthase-like protein</fullName>
    </recommendedName>
</protein>
<proteinExistence type="predicted"/>
<organism evidence="2 3">
    <name type="scientific">Pendulispora albinea</name>
    <dbReference type="NCBI Taxonomy" id="2741071"/>
    <lineage>
        <taxon>Bacteria</taxon>
        <taxon>Pseudomonadati</taxon>
        <taxon>Myxococcota</taxon>
        <taxon>Myxococcia</taxon>
        <taxon>Myxococcales</taxon>
        <taxon>Sorangiineae</taxon>
        <taxon>Pendulisporaceae</taxon>
        <taxon>Pendulispora</taxon>
    </lineage>
</organism>
<accession>A0ABZ2MBP5</accession>
<feature type="transmembrane region" description="Helical" evidence="1">
    <location>
        <begin position="253"/>
        <end position="277"/>
    </location>
</feature>
<feature type="transmembrane region" description="Helical" evidence="1">
    <location>
        <begin position="186"/>
        <end position="211"/>
    </location>
</feature>
<reference evidence="2 3" key="1">
    <citation type="submission" date="2021-12" db="EMBL/GenBank/DDBJ databases">
        <title>Discovery of the Pendulisporaceae a myxobacterial family with distinct sporulation behavior and unique specialized metabolism.</title>
        <authorList>
            <person name="Garcia R."/>
            <person name="Popoff A."/>
            <person name="Bader C.D."/>
            <person name="Loehr J."/>
            <person name="Walesch S."/>
            <person name="Walt C."/>
            <person name="Boldt J."/>
            <person name="Bunk B."/>
            <person name="Haeckl F.J.F.P.J."/>
            <person name="Gunesch A.P."/>
            <person name="Birkelbach J."/>
            <person name="Nuebel U."/>
            <person name="Pietschmann T."/>
            <person name="Bach T."/>
            <person name="Mueller R."/>
        </authorList>
    </citation>
    <scope>NUCLEOTIDE SEQUENCE [LARGE SCALE GENOMIC DNA]</scope>
    <source>
        <strain evidence="2 3">MSr11954</strain>
    </source>
</reference>
<evidence type="ECO:0000313" key="3">
    <source>
        <dbReference type="Proteomes" id="UP001370348"/>
    </source>
</evidence>
<keyword evidence="1" id="KW-0472">Membrane</keyword>
<keyword evidence="1" id="KW-0812">Transmembrane</keyword>
<keyword evidence="3" id="KW-1185">Reference proteome</keyword>
<evidence type="ECO:0000313" key="2">
    <source>
        <dbReference type="EMBL" id="WXB19926.1"/>
    </source>
</evidence>
<feature type="transmembrane region" description="Helical" evidence="1">
    <location>
        <begin position="100"/>
        <end position="122"/>
    </location>
</feature>
<evidence type="ECO:0000256" key="1">
    <source>
        <dbReference type="SAM" id="Phobius"/>
    </source>
</evidence>
<evidence type="ECO:0008006" key="4">
    <source>
        <dbReference type="Google" id="ProtNLM"/>
    </source>
</evidence>